<dbReference type="AlphaFoldDB" id="A0A402CVN3"/>
<evidence type="ECO:0000256" key="3">
    <source>
        <dbReference type="ARBA" id="ARBA00023159"/>
    </source>
</evidence>
<dbReference type="InterPro" id="IPR018060">
    <property type="entry name" value="HTH_AraC"/>
</dbReference>
<dbReference type="EMBL" id="AP025739">
    <property type="protein sequence ID" value="BDI30502.1"/>
    <property type="molecule type" value="Genomic_DNA"/>
</dbReference>
<evidence type="ECO:0000313" key="6">
    <source>
        <dbReference type="Proteomes" id="UP000287394"/>
    </source>
</evidence>
<dbReference type="PROSITE" id="PS00041">
    <property type="entry name" value="HTH_ARAC_FAMILY_1"/>
    <property type="match status" value="1"/>
</dbReference>
<dbReference type="InterPro" id="IPR003313">
    <property type="entry name" value="AraC-bd"/>
</dbReference>
<keyword evidence="4" id="KW-0804">Transcription</keyword>
<dbReference type="Gene3D" id="1.10.10.60">
    <property type="entry name" value="Homeodomain-like"/>
    <property type="match status" value="2"/>
</dbReference>
<dbReference type="GO" id="GO:0003700">
    <property type="term" value="F:DNA-binding transcription factor activity"/>
    <property type="evidence" value="ECO:0007669"/>
    <property type="project" value="InterPro"/>
</dbReference>
<sequence>MAYDRPAGLLAGFHASLPDPETPELLHVGEQWAPRDFFITPHTHHVWEFYVQAAGECRWQSGDRVYTLSPGGLFAVAPEILHTMHDKPARRHHFYYAAIDLTRVFARLPALEEVWSARSIVFTPRAESMTASFQQLIREVSVDLPYRTPGIQRALDTLVVEATRVARGAPTAGSLSSLHPAVWRAKELLDYRCQEPWKLHDLARMCGLSANYLVERFTADIGMPPRRYLLQVRIHQAREMLTRTDLPISDIGLELGFGSSQHFTVAFTKATGEAPLKYRQARRLLPE</sequence>
<dbReference type="FunCoup" id="A0A402CVN3">
    <property type="interactions" value="50"/>
</dbReference>
<dbReference type="Pfam" id="PF02311">
    <property type="entry name" value="AraC_binding"/>
    <property type="match status" value="1"/>
</dbReference>
<protein>
    <submittedName>
        <fullName evidence="5">Uncharacterized protein</fullName>
    </submittedName>
</protein>
<accession>A0A402CVN3</accession>
<reference evidence="5 6" key="1">
    <citation type="journal article" date="2019" name="Int. J. Syst. Evol. Microbiol.">
        <title>Capsulimonas corticalis gen. nov., sp. nov., an aerobic capsulated bacterium, of a novel bacterial order, Capsulimonadales ord. nov., of the class Armatimonadia of the phylum Armatimonadetes.</title>
        <authorList>
            <person name="Li J."/>
            <person name="Kudo C."/>
            <person name="Tonouchi A."/>
        </authorList>
    </citation>
    <scope>NUCLEOTIDE SEQUENCE [LARGE SCALE GENOMIC DNA]</scope>
    <source>
        <strain evidence="5 6">AX-7</strain>
    </source>
</reference>
<keyword evidence="6" id="KW-1185">Reference proteome</keyword>
<keyword evidence="1" id="KW-0805">Transcription regulation</keyword>
<dbReference type="GO" id="GO:0043565">
    <property type="term" value="F:sequence-specific DNA binding"/>
    <property type="evidence" value="ECO:0007669"/>
    <property type="project" value="InterPro"/>
</dbReference>
<keyword evidence="3" id="KW-0010">Activator</keyword>
<dbReference type="InterPro" id="IPR037923">
    <property type="entry name" value="HTH-like"/>
</dbReference>
<proteinExistence type="predicted"/>
<dbReference type="OrthoDB" id="241790at2"/>
<evidence type="ECO:0000256" key="1">
    <source>
        <dbReference type="ARBA" id="ARBA00023015"/>
    </source>
</evidence>
<dbReference type="SMART" id="SM00342">
    <property type="entry name" value="HTH_ARAC"/>
    <property type="match status" value="1"/>
</dbReference>
<gene>
    <name evidence="5" type="ORF">CCAX7_25530</name>
</gene>
<dbReference type="Pfam" id="PF12833">
    <property type="entry name" value="HTH_18"/>
    <property type="match status" value="1"/>
</dbReference>
<keyword evidence="2" id="KW-0238">DNA-binding</keyword>
<dbReference type="Proteomes" id="UP000287394">
    <property type="component" value="Chromosome"/>
</dbReference>
<dbReference type="KEGG" id="ccot:CCAX7_25530"/>
<evidence type="ECO:0000313" key="5">
    <source>
        <dbReference type="EMBL" id="BDI30502.1"/>
    </source>
</evidence>
<evidence type="ECO:0000256" key="4">
    <source>
        <dbReference type="ARBA" id="ARBA00023163"/>
    </source>
</evidence>
<dbReference type="PROSITE" id="PS01124">
    <property type="entry name" value="HTH_ARAC_FAMILY_2"/>
    <property type="match status" value="1"/>
</dbReference>
<organism evidence="5 6">
    <name type="scientific">Capsulimonas corticalis</name>
    <dbReference type="NCBI Taxonomy" id="2219043"/>
    <lineage>
        <taxon>Bacteria</taxon>
        <taxon>Bacillati</taxon>
        <taxon>Armatimonadota</taxon>
        <taxon>Armatimonadia</taxon>
        <taxon>Capsulimonadales</taxon>
        <taxon>Capsulimonadaceae</taxon>
        <taxon>Capsulimonas</taxon>
    </lineage>
</organism>
<dbReference type="SUPFAM" id="SSF51215">
    <property type="entry name" value="Regulatory protein AraC"/>
    <property type="match status" value="1"/>
</dbReference>
<dbReference type="PANTHER" id="PTHR46796">
    <property type="entry name" value="HTH-TYPE TRANSCRIPTIONAL ACTIVATOR RHAS-RELATED"/>
    <property type="match status" value="1"/>
</dbReference>
<dbReference type="InterPro" id="IPR014710">
    <property type="entry name" value="RmlC-like_jellyroll"/>
</dbReference>
<dbReference type="RefSeq" id="WP_119321451.1">
    <property type="nucleotide sequence ID" value="NZ_AP025739.1"/>
</dbReference>
<dbReference type="SUPFAM" id="SSF46689">
    <property type="entry name" value="Homeodomain-like"/>
    <property type="match status" value="2"/>
</dbReference>
<evidence type="ECO:0000256" key="2">
    <source>
        <dbReference type="ARBA" id="ARBA00023125"/>
    </source>
</evidence>
<dbReference type="InterPro" id="IPR009057">
    <property type="entry name" value="Homeodomain-like_sf"/>
</dbReference>
<dbReference type="Gene3D" id="2.60.120.10">
    <property type="entry name" value="Jelly Rolls"/>
    <property type="match status" value="1"/>
</dbReference>
<dbReference type="InterPro" id="IPR050204">
    <property type="entry name" value="AraC_XylS_family_regulators"/>
</dbReference>
<dbReference type="InterPro" id="IPR018062">
    <property type="entry name" value="HTH_AraC-typ_CS"/>
</dbReference>
<name>A0A402CVN3_9BACT</name>